<dbReference type="InterPro" id="IPR016134">
    <property type="entry name" value="Dockerin_dom"/>
</dbReference>
<dbReference type="InterPro" id="IPR036439">
    <property type="entry name" value="Dockerin_dom_sf"/>
</dbReference>
<dbReference type="EMBL" id="VSSQ01078481">
    <property type="protein sequence ID" value="MPN28255.1"/>
    <property type="molecule type" value="Genomic_DNA"/>
</dbReference>
<evidence type="ECO:0000259" key="1">
    <source>
        <dbReference type="PROSITE" id="PS51766"/>
    </source>
</evidence>
<dbReference type="PROSITE" id="PS51766">
    <property type="entry name" value="DOCKERIN"/>
    <property type="match status" value="1"/>
</dbReference>
<proteinExistence type="predicted"/>
<dbReference type="InterPro" id="IPR002105">
    <property type="entry name" value="Dockerin_1_rpt"/>
</dbReference>
<reference evidence="2" key="1">
    <citation type="submission" date="2019-08" db="EMBL/GenBank/DDBJ databases">
        <authorList>
            <person name="Kucharzyk K."/>
            <person name="Murdoch R.W."/>
            <person name="Higgins S."/>
            <person name="Loffler F."/>
        </authorList>
    </citation>
    <scope>NUCLEOTIDE SEQUENCE</scope>
</reference>
<accession>A0A645GNF4</accession>
<dbReference type="Pfam" id="PF00404">
    <property type="entry name" value="Dockerin_1"/>
    <property type="match status" value="1"/>
</dbReference>
<organism evidence="2">
    <name type="scientific">bioreactor metagenome</name>
    <dbReference type="NCBI Taxonomy" id="1076179"/>
    <lineage>
        <taxon>unclassified sequences</taxon>
        <taxon>metagenomes</taxon>
        <taxon>ecological metagenomes</taxon>
    </lineage>
</organism>
<feature type="domain" description="Dockerin" evidence="1">
    <location>
        <begin position="28"/>
        <end position="96"/>
    </location>
</feature>
<dbReference type="CDD" id="cd14256">
    <property type="entry name" value="Dockerin_I"/>
    <property type="match status" value="1"/>
</dbReference>
<sequence length="96" mass="10584">MDNNGNWNDVILSYSGMSTIQGFICEKNPVKKGDLNNDSRVDIMDARKAKRAAMKEVHLTGSELSAADLNGDGKVDIMEARKIKRAAMKEINLEGE</sequence>
<evidence type="ECO:0000313" key="2">
    <source>
        <dbReference type="EMBL" id="MPN28255.1"/>
    </source>
</evidence>
<dbReference type="AlphaFoldDB" id="A0A645GNF4"/>
<comment type="caution">
    <text evidence="2">The sequence shown here is derived from an EMBL/GenBank/DDBJ whole genome shotgun (WGS) entry which is preliminary data.</text>
</comment>
<dbReference type="SUPFAM" id="SSF63446">
    <property type="entry name" value="Type I dockerin domain"/>
    <property type="match status" value="1"/>
</dbReference>
<protein>
    <recommendedName>
        <fullName evidence="1">Dockerin domain-containing protein</fullName>
    </recommendedName>
</protein>
<gene>
    <name evidence="2" type="ORF">SDC9_175696</name>
</gene>
<name>A0A645GNF4_9ZZZZ</name>
<dbReference type="GO" id="GO:0000272">
    <property type="term" value="P:polysaccharide catabolic process"/>
    <property type="evidence" value="ECO:0007669"/>
    <property type="project" value="InterPro"/>
</dbReference>
<dbReference type="GO" id="GO:0004553">
    <property type="term" value="F:hydrolase activity, hydrolyzing O-glycosyl compounds"/>
    <property type="evidence" value="ECO:0007669"/>
    <property type="project" value="InterPro"/>
</dbReference>
<dbReference type="Gene3D" id="1.10.1330.10">
    <property type="entry name" value="Dockerin domain"/>
    <property type="match status" value="1"/>
</dbReference>